<proteinExistence type="inferred from homology"/>
<dbReference type="GO" id="GO:0030313">
    <property type="term" value="C:cell envelope"/>
    <property type="evidence" value="ECO:0007669"/>
    <property type="project" value="UniProtKB-SubCell"/>
</dbReference>
<evidence type="ECO:0000259" key="6">
    <source>
        <dbReference type="Pfam" id="PF00496"/>
    </source>
</evidence>
<evidence type="ECO:0000256" key="2">
    <source>
        <dbReference type="ARBA" id="ARBA00005695"/>
    </source>
</evidence>
<keyword evidence="5" id="KW-1133">Transmembrane helix</keyword>
<evidence type="ECO:0000313" key="7">
    <source>
        <dbReference type="EMBL" id="HAN29398.1"/>
    </source>
</evidence>
<dbReference type="STRING" id="1121937.GCA_000423125_01654"/>
<keyword evidence="4" id="KW-0732">Signal</keyword>
<keyword evidence="5" id="KW-0812">Transmembrane</keyword>
<evidence type="ECO:0000256" key="3">
    <source>
        <dbReference type="ARBA" id="ARBA00022448"/>
    </source>
</evidence>
<accession>A0A3C1KS92</accession>
<dbReference type="AlphaFoldDB" id="A0A3C1KS92"/>
<evidence type="ECO:0000256" key="1">
    <source>
        <dbReference type="ARBA" id="ARBA00004196"/>
    </source>
</evidence>
<comment type="similarity">
    <text evidence="2">Belongs to the bacterial solute-binding protein 5 family.</text>
</comment>
<sequence>MSPLPPKHLDPALSYAADESLFLMQIYEPPMGYHYLKRPYELLPLGVEDFPLISYTNAAGELVDPDAGEVAFSVYEMTVRADARYQPHPAFALDDTGNPRYLFTDPAAGRQYRQISDFPELGSRPVAANDYVYAIKRLADPFNASPMLGFMAQYIVGMEAFSERLKDIPRDGWVNLDQYSMDGLEVVDERTFRITIKGRYPQFSYWLAMHFFSPIAPEVDRFFHNPGFLDRNLTLDWWPVGSGPFMMVKNDPNSEIVLERNPNFREDYFPTEGAPGDAEQGRLADAGKRLPLIDRAVFRLEKEVLSLWTKFLQGYYDRSGESHGNTNRVFDQAFVVGPDGVELGAELAEHGITVAPDVKPAIYYYGFNMRDPVLGGYSEERRKLRRALQIAFDTEEYLNIFYKGNGIPAQSPIPPGIPGFVDGEAGINPYVYDWVDGAPQRKSIAHAKQLLAEAGYPNGRDARTGEPLKIFIDVQSQAISSTSMNWMDRAFGRIGVQVEYRPADWNRTREKLLTGNTQIFSHGWLADYPDPENFLFLLYGPESPLICQCDGANNASYERPEYDELFRQMRVLPPGTERDALVARMVELYREDAVWLFGYYPKDIYLNNPWVHNNKRHGISKNTLKYVRIDDELRERKREEWNQPVIWPLYAMSALLIALLLPGVIAYRRRLRATARQ</sequence>
<dbReference type="GO" id="GO:1904680">
    <property type="term" value="F:peptide transmembrane transporter activity"/>
    <property type="evidence" value="ECO:0007669"/>
    <property type="project" value="TreeGrafter"/>
</dbReference>
<comment type="subcellular location">
    <subcellularLocation>
        <location evidence="1">Cell envelope</location>
    </subcellularLocation>
</comment>
<dbReference type="GO" id="GO:0015833">
    <property type="term" value="P:peptide transport"/>
    <property type="evidence" value="ECO:0007669"/>
    <property type="project" value="TreeGrafter"/>
</dbReference>
<organism evidence="7 8">
    <name type="scientific">Haliea salexigens</name>
    <dbReference type="NCBI Taxonomy" id="287487"/>
    <lineage>
        <taxon>Bacteria</taxon>
        <taxon>Pseudomonadati</taxon>
        <taxon>Pseudomonadota</taxon>
        <taxon>Gammaproteobacteria</taxon>
        <taxon>Cellvibrionales</taxon>
        <taxon>Halieaceae</taxon>
        <taxon>Haliea</taxon>
    </lineage>
</organism>
<protein>
    <submittedName>
        <fullName evidence="7">Peptide ABC transporter substrate-binding protein</fullName>
    </submittedName>
</protein>
<evidence type="ECO:0000256" key="4">
    <source>
        <dbReference type="ARBA" id="ARBA00022729"/>
    </source>
</evidence>
<dbReference type="CDD" id="cd08505">
    <property type="entry name" value="PBP2_NikA_DppA_OppA_like_18"/>
    <property type="match status" value="1"/>
</dbReference>
<evidence type="ECO:0000313" key="8">
    <source>
        <dbReference type="Proteomes" id="UP000259273"/>
    </source>
</evidence>
<dbReference type="Proteomes" id="UP000259273">
    <property type="component" value="Unassembled WGS sequence"/>
</dbReference>
<feature type="transmembrane region" description="Helical" evidence="5">
    <location>
        <begin position="645"/>
        <end position="667"/>
    </location>
</feature>
<dbReference type="Pfam" id="PF00496">
    <property type="entry name" value="SBP_bac_5"/>
    <property type="match status" value="1"/>
</dbReference>
<feature type="domain" description="Solute-binding protein family 5" evidence="6">
    <location>
        <begin position="125"/>
        <end position="541"/>
    </location>
</feature>
<keyword evidence="3" id="KW-0813">Transport</keyword>
<dbReference type="SUPFAM" id="SSF53850">
    <property type="entry name" value="Periplasmic binding protein-like II"/>
    <property type="match status" value="1"/>
</dbReference>
<dbReference type="InterPro" id="IPR000914">
    <property type="entry name" value="SBP_5_dom"/>
</dbReference>
<gene>
    <name evidence="7" type="ORF">DCP75_17070</name>
</gene>
<dbReference type="Gene3D" id="3.10.105.10">
    <property type="entry name" value="Dipeptide-binding Protein, Domain 3"/>
    <property type="match status" value="1"/>
</dbReference>
<dbReference type="PANTHER" id="PTHR30290">
    <property type="entry name" value="PERIPLASMIC BINDING COMPONENT OF ABC TRANSPORTER"/>
    <property type="match status" value="1"/>
</dbReference>
<dbReference type="EMBL" id="DMND01000227">
    <property type="protein sequence ID" value="HAN29398.1"/>
    <property type="molecule type" value="Genomic_DNA"/>
</dbReference>
<keyword evidence="5" id="KW-0472">Membrane</keyword>
<reference evidence="7 8" key="1">
    <citation type="journal article" date="2018" name="Nat. Biotechnol.">
        <title>A standardized bacterial taxonomy based on genome phylogeny substantially revises the tree of life.</title>
        <authorList>
            <person name="Parks D.H."/>
            <person name="Chuvochina M."/>
            <person name="Waite D.W."/>
            <person name="Rinke C."/>
            <person name="Skarshewski A."/>
            <person name="Chaumeil P.A."/>
            <person name="Hugenholtz P."/>
        </authorList>
    </citation>
    <scope>NUCLEOTIDE SEQUENCE [LARGE SCALE GENOMIC DNA]</scope>
    <source>
        <strain evidence="7">UBA9158</strain>
    </source>
</reference>
<dbReference type="InterPro" id="IPR039424">
    <property type="entry name" value="SBP_5"/>
</dbReference>
<dbReference type="PANTHER" id="PTHR30290:SF10">
    <property type="entry name" value="PERIPLASMIC OLIGOPEPTIDE-BINDING PROTEIN-RELATED"/>
    <property type="match status" value="1"/>
</dbReference>
<comment type="caution">
    <text evidence="7">The sequence shown here is derived from an EMBL/GenBank/DDBJ whole genome shotgun (WGS) entry which is preliminary data.</text>
</comment>
<evidence type="ECO:0000256" key="5">
    <source>
        <dbReference type="SAM" id="Phobius"/>
    </source>
</evidence>
<dbReference type="Gene3D" id="3.40.190.10">
    <property type="entry name" value="Periplasmic binding protein-like II"/>
    <property type="match status" value="1"/>
</dbReference>
<name>A0A3C1KS92_9GAMM</name>